<reference evidence="1" key="1">
    <citation type="submission" date="2022-11" db="EMBL/GenBank/DDBJ databases">
        <title>Lacrimispora xylanolytica sy1, complete genome.</title>
        <authorList>
            <person name="Choi S."/>
        </authorList>
    </citation>
    <scope>NUCLEOTIDE SEQUENCE</scope>
    <source>
        <strain evidence="1">Sy1</strain>
    </source>
</reference>
<organism evidence="1 2">
    <name type="scientific">Lacrimispora xylanolytica</name>
    <dbReference type="NCBI Taxonomy" id="29375"/>
    <lineage>
        <taxon>Bacteria</taxon>
        <taxon>Bacillati</taxon>
        <taxon>Bacillota</taxon>
        <taxon>Clostridia</taxon>
        <taxon>Lachnospirales</taxon>
        <taxon>Lachnospiraceae</taxon>
        <taxon>Lacrimispora</taxon>
    </lineage>
</organism>
<evidence type="ECO:0000313" key="1">
    <source>
        <dbReference type="EMBL" id="WAJ25045.1"/>
    </source>
</evidence>
<proteinExistence type="predicted"/>
<evidence type="ECO:0000313" key="2">
    <source>
        <dbReference type="Proteomes" id="UP001163115"/>
    </source>
</evidence>
<gene>
    <name evidence="1" type="ORF">OW255_05925</name>
</gene>
<dbReference type="Proteomes" id="UP001163115">
    <property type="component" value="Chromosome"/>
</dbReference>
<keyword evidence="2" id="KW-1185">Reference proteome</keyword>
<dbReference type="RefSeq" id="WP_268115965.1">
    <property type="nucleotide sequence ID" value="NZ_CP113524.1"/>
</dbReference>
<sequence length="349" mass="39991">MLEKPDGYENYDSFDIRELETQIKGYWNYQQENDVEMAAKIKKINSISGEWISEGEYTAGTDIPEGLYLCKNLRAEKDLSSPNLTIIRSSKKDISDQDYYIFKFMNYAFLNKGDVIKINDQTEIIPDNDNAYEQDIKKNFYGEGAYKLGEEIPKGEYFILSMDIQTGGAGVYDDKDKQLVSVSRFGYITLDNERAVNLDDCILIALDKKPDINPIDYEGKGKGEGKLVYPPGMYKIGVDIPTGKYQIKNEVFKNITDLSFTGYHGNESYNPGDWNWCGIVAGNEKQAKLLGWKQLELDSYLKHKERFVKISDYNNKYSYQKFNGLPTISFSEQNKGSEINIIRCILIPE</sequence>
<accession>A0ABY7AFD4</accession>
<protein>
    <submittedName>
        <fullName evidence="1">Uncharacterized protein</fullName>
    </submittedName>
</protein>
<name>A0ABY7AFD4_9FIRM</name>
<dbReference type="EMBL" id="CP113524">
    <property type="protein sequence ID" value="WAJ25045.1"/>
    <property type="molecule type" value="Genomic_DNA"/>
</dbReference>